<dbReference type="CDD" id="cd08249">
    <property type="entry name" value="enoyl_reductase_like"/>
    <property type="match status" value="1"/>
</dbReference>
<comment type="similarity">
    <text evidence="1">Belongs to the zinc-containing alcohol dehydrogenase family.</text>
</comment>
<evidence type="ECO:0000313" key="5">
    <source>
        <dbReference type="Proteomes" id="UP000054516"/>
    </source>
</evidence>
<dbReference type="Pfam" id="PF00107">
    <property type="entry name" value="ADH_zinc_N"/>
    <property type="match status" value="1"/>
</dbReference>
<dbReference type="InterPro" id="IPR013154">
    <property type="entry name" value="ADH-like_N"/>
</dbReference>
<keyword evidence="5" id="KW-1185">Reference proteome</keyword>
<dbReference type="OrthoDB" id="9992527at2759"/>
<dbReference type="GO" id="GO:0016651">
    <property type="term" value="F:oxidoreductase activity, acting on NAD(P)H"/>
    <property type="evidence" value="ECO:0007669"/>
    <property type="project" value="InterPro"/>
</dbReference>
<protein>
    <submittedName>
        <fullName evidence="4">Putative toxD protein</fullName>
    </submittedName>
</protein>
<dbReference type="PANTHER" id="PTHR45348:SF2">
    <property type="entry name" value="ZINC-TYPE ALCOHOL DEHYDROGENASE-LIKE PROTEIN C2E1P3.01"/>
    <property type="match status" value="1"/>
</dbReference>
<reference evidence="4" key="1">
    <citation type="submission" date="2016-03" db="EMBL/GenBank/DDBJ databases">
        <title>Draft genome sequence of Rosellinia necatrix.</title>
        <authorList>
            <person name="Kanematsu S."/>
        </authorList>
    </citation>
    <scope>NUCLEOTIDE SEQUENCE [LARGE SCALE GENOMIC DNA]</scope>
    <source>
        <strain evidence="4">W97</strain>
    </source>
</reference>
<evidence type="ECO:0000259" key="3">
    <source>
        <dbReference type="SMART" id="SM00829"/>
    </source>
</evidence>
<accession>A0A1S7UJB5</accession>
<feature type="domain" description="Enoyl reductase (ER)" evidence="3">
    <location>
        <begin position="13"/>
        <end position="365"/>
    </location>
</feature>
<name>A0A1S7UJB5_ROSNE</name>
<proteinExistence type="inferred from homology"/>
<organism evidence="4">
    <name type="scientific">Rosellinia necatrix</name>
    <name type="common">White root-rot fungus</name>
    <dbReference type="NCBI Taxonomy" id="77044"/>
    <lineage>
        <taxon>Eukaryota</taxon>
        <taxon>Fungi</taxon>
        <taxon>Dikarya</taxon>
        <taxon>Ascomycota</taxon>
        <taxon>Pezizomycotina</taxon>
        <taxon>Sordariomycetes</taxon>
        <taxon>Xylariomycetidae</taxon>
        <taxon>Xylariales</taxon>
        <taxon>Xylariaceae</taxon>
        <taxon>Rosellinia</taxon>
    </lineage>
</organism>
<dbReference type="PANTHER" id="PTHR45348">
    <property type="entry name" value="HYPOTHETICAL OXIDOREDUCTASE (EUROFUNG)"/>
    <property type="match status" value="1"/>
</dbReference>
<dbReference type="EMBL" id="DF977447">
    <property type="protein sequence ID" value="GAP83347.2"/>
    <property type="molecule type" value="Genomic_DNA"/>
</dbReference>
<evidence type="ECO:0000313" key="4">
    <source>
        <dbReference type="EMBL" id="GAP83347.2"/>
    </source>
</evidence>
<dbReference type="SUPFAM" id="SSF51735">
    <property type="entry name" value="NAD(P)-binding Rossmann-fold domains"/>
    <property type="match status" value="1"/>
</dbReference>
<dbReference type="InterPro" id="IPR020843">
    <property type="entry name" value="ER"/>
</dbReference>
<dbReference type="Gene3D" id="3.40.50.720">
    <property type="entry name" value="NAD(P)-binding Rossmann-like Domain"/>
    <property type="match status" value="1"/>
</dbReference>
<dbReference type="Proteomes" id="UP000054516">
    <property type="component" value="Unassembled WGS sequence"/>
</dbReference>
<dbReference type="InterPro" id="IPR036291">
    <property type="entry name" value="NAD(P)-bd_dom_sf"/>
</dbReference>
<dbReference type="AlphaFoldDB" id="A0A1S7UJB5"/>
<keyword evidence="2" id="KW-0560">Oxidoreductase</keyword>
<dbReference type="STRING" id="77044.A0A1S7UJB5"/>
<dbReference type="Gene3D" id="3.90.180.10">
    <property type="entry name" value="Medium-chain alcohol dehydrogenases, catalytic domain"/>
    <property type="match status" value="1"/>
</dbReference>
<sequence>MDTNKALVIVEKGKVEIRDVPLPKVPEGHILVKVRAVGVNPTDWKSIDSADAGRIGSRSGCDYAGEVVEVGPGVTQDIKKGDRSSGFVFGASWSTPDNGAFGEYVVAKPHVQLKIPDNVTDEEAATFGVSITTVGQGLYKTLRLPLPDDPAKTPFPVLIYGGSTATGLYGIKFAKASGLTVIATASPHNFALVRAAGADHVFDYRSPTVGAEIRALTADGLRHAWDCTGHGAAVCAAALSSHSDGDGDGEGEGEERRRRPRYATIIPVPRAVFDDLNPAVDGPHFTLGYDALGVTFPRLDDPAFTPDPAEARFAAAFWALARRLLAAGALAPLRPEVNRFGAGLEGVVRGLDELRNDRVSGTKLVYTL</sequence>
<dbReference type="InterPro" id="IPR047122">
    <property type="entry name" value="Trans-enoyl_RdTase-like"/>
</dbReference>
<dbReference type="InterPro" id="IPR011032">
    <property type="entry name" value="GroES-like_sf"/>
</dbReference>
<evidence type="ECO:0000256" key="1">
    <source>
        <dbReference type="ARBA" id="ARBA00008072"/>
    </source>
</evidence>
<dbReference type="InterPro" id="IPR013149">
    <property type="entry name" value="ADH-like_C"/>
</dbReference>
<dbReference type="Pfam" id="PF08240">
    <property type="entry name" value="ADH_N"/>
    <property type="match status" value="1"/>
</dbReference>
<dbReference type="SUPFAM" id="SSF50129">
    <property type="entry name" value="GroES-like"/>
    <property type="match status" value="1"/>
</dbReference>
<dbReference type="SMART" id="SM00829">
    <property type="entry name" value="PKS_ER"/>
    <property type="match status" value="1"/>
</dbReference>
<gene>
    <name evidence="4" type="ORF">SAMD00023353_0203030</name>
</gene>
<dbReference type="OMA" id="VAWDCIS"/>
<evidence type="ECO:0000256" key="2">
    <source>
        <dbReference type="ARBA" id="ARBA00023002"/>
    </source>
</evidence>